<evidence type="ECO:0000313" key="3">
    <source>
        <dbReference type="Proteomes" id="UP000252355"/>
    </source>
</evidence>
<dbReference type="PANTHER" id="PTHR34408">
    <property type="entry name" value="FAMILY PROTEIN, PUTATIVE-RELATED"/>
    <property type="match status" value="1"/>
</dbReference>
<organism evidence="2 3">
    <name type="scientific">Candidatus Ozemobacter sibiricus</name>
    <dbReference type="NCBI Taxonomy" id="2268124"/>
    <lineage>
        <taxon>Bacteria</taxon>
        <taxon>Candidatus Ozemobacteria</taxon>
        <taxon>Candidatus Ozemobacterales</taxon>
        <taxon>Candidatus Ozemobacteraceae</taxon>
        <taxon>Candidatus Ozemobacter</taxon>
    </lineage>
</organism>
<evidence type="ECO:0000313" key="2">
    <source>
        <dbReference type="EMBL" id="RCK81766.1"/>
    </source>
</evidence>
<evidence type="ECO:0000259" key="1">
    <source>
        <dbReference type="SMART" id="SM00287"/>
    </source>
</evidence>
<comment type="caution">
    <text evidence="2">The sequence shown here is derived from an EMBL/GenBank/DDBJ whole genome shotgun (WGS) entry which is preliminary data.</text>
</comment>
<protein>
    <submittedName>
        <fullName evidence="2">N-acetylmuramoyl-L-alanine amidase</fullName>
    </submittedName>
</protein>
<dbReference type="SMART" id="SM00287">
    <property type="entry name" value="SH3b"/>
    <property type="match status" value="2"/>
</dbReference>
<proteinExistence type="predicted"/>
<dbReference type="PANTHER" id="PTHR34408:SF2">
    <property type="entry name" value="CELL WALL-BINDING PROTEIN YWSB"/>
    <property type="match status" value="1"/>
</dbReference>
<name>A0A367ZUP3_9BACT</name>
<dbReference type="Pfam" id="PF08239">
    <property type="entry name" value="SH3_3"/>
    <property type="match status" value="1"/>
</dbReference>
<dbReference type="Proteomes" id="UP000252355">
    <property type="component" value="Unassembled WGS sequence"/>
</dbReference>
<dbReference type="InterPro" id="IPR003646">
    <property type="entry name" value="SH3-like_bac-type"/>
</dbReference>
<dbReference type="Gene3D" id="2.30.30.40">
    <property type="entry name" value="SH3 Domains"/>
    <property type="match status" value="2"/>
</dbReference>
<dbReference type="AlphaFoldDB" id="A0A367ZUP3"/>
<feature type="domain" description="SH3b" evidence="1">
    <location>
        <begin position="70"/>
        <end position="131"/>
    </location>
</feature>
<gene>
    <name evidence="2" type="ORF">OZSIB_0900</name>
</gene>
<reference evidence="2 3" key="1">
    <citation type="submission" date="2018-05" db="EMBL/GenBank/DDBJ databases">
        <title>A metagenomic window into the 2 km-deep terrestrial subsurface aquifer revealed taxonomically and functionally diverse microbial community comprising novel uncultured bacterial lineages.</title>
        <authorList>
            <person name="Kadnikov V.V."/>
            <person name="Mardanov A.V."/>
            <person name="Beletsky A.V."/>
            <person name="Banks D."/>
            <person name="Pimenov N.V."/>
            <person name="Frank Y.A."/>
            <person name="Karnachuk O.V."/>
            <person name="Ravin N.V."/>
        </authorList>
    </citation>
    <scope>NUCLEOTIDE SEQUENCE [LARGE SCALE GENOMIC DNA]</scope>
    <source>
        <strain evidence="2">BY5</strain>
    </source>
</reference>
<accession>A0A367ZUP3</accession>
<feature type="domain" description="SH3b" evidence="1">
    <location>
        <begin position="3"/>
        <end position="56"/>
    </location>
</feature>
<dbReference type="InterPro" id="IPR052354">
    <property type="entry name" value="Cell_Wall_Dynamics_Protein"/>
</dbReference>
<sequence>MNSALGLKVRRVPHGDVIGKLKDQQHVEILGDAGDYYKIRWGDNEAFVDKRYIDTDNPAQPGGDGIEPMNFTGYVSPAAGLNVRTAPWGSIVTALPQGAAVKVTGKVNDWYRISFNGKTRYVHASYIVKDPRQVGVDTQPADDPAVSTGSGTLQERIVRCARSLIGSTRFRGPEVDYGNKACAQVASTALKNAGAMNRVVLNVRSLVADLKAQGWREVSVPPFKEGDVITWKTYDYTGDGVKDPDTHVGIIVKEGNTYMAMNNSSRLRMPRLSPPYSIGPVTRVLRKP</sequence>
<dbReference type="EMBL" id="QOQW01000001">
    <property type="protein sequence ID" value="RCK81766.1"/>
    <property type="molecule type" value="Genomic_DNA"/>
</dbReference>